<name>A0ACC3D887_9PEZI</name>
<gene>
    <name evidence="1" type="ORF">LTS18_000252</name>
</gene>
<keyword evidence="2" id="KW-1185">Reference proteome</keyword>
<sequence>MRLSNATVQTLQRREKARELARTNPSAAAALTELERSQNVEDPADEGTRVLRHCDQYEVNGSEVEIKMKLEPSEDAPVQIPAVDCTMPELEDWRFEFGRSYHDQEEEPTSPGFGRLDSDADSGDDLAPMLSYERYPFADFSGFCQALGKNLSSPESSQSCFANDEIASQSSSGRGEELERMFSTKALEGALYGSTSPDDAERLWQWVEELNFDEGECETTDEASELSCSGFKFDEEVKQMFSAEAWEGML</sequence>
<proteinExistence type="predicted"/>
<evidence type="ECO:0000313" key="2">
    <source>
        <dbReference type="Proteomes" id="UP001186974"/>
    </source>
</evidence>
<dbReference type="Proteomes" id="UP001186974">
    <property type="component" value="Unassembled WGS sequence"/>
</dbReference>
<comment type="caution">
    <text evidence="1">The sequence shown here is derived from an EMBL/GenBank/DDBJ whole genome shotgun (WGS) entry which is preliminary data.</text>
</comment>
<dbReference type="EMBL" id="JAWDJW010006840">
    <property type="protein sequence ID" value="KAK3063461.1"/>
    <property type="molecule type" value="Genomic_DNA"/>
</dbReference>
<accession>A0ACC3D887</accession>
<protein>
    <submittedName>
        <fullName evidence="1">Uncharacterized protein</fullName>
    </submittedName>
</protein>
<evidence type="ECO:0000313" key="1">
    <source>
        <dbReference type="EMBL" id="KAK3063461.1"/>
    </source>
</evidence>
<reference evidence="1" key="1">
    <citation type="submission" date="2024-09" db="EMBL/GenBank/DDBJ databases">
        <title>Black Yeasts Isolated from many extreme environments.</title>
        <authorList>
            <person name="Coleine C."/>
            <person name="Stajich J.E."/>
            <person name="Selbmann L."/>
        </authorList>
    </citation>
    <scope>NUCLEOTIDE SEQUENCE</scope>
    <source>
        <strain evidence="1">CCFEE 5737</strain>
    </source>
</reference>
<organism evidence="1 2">
    <name type="scientific">Coniosporium uncinatum</name>
    <dbReference type="NCBI Taxonomy" id="93489"/>
    <lineage>
        <taxon>Eukaryota</taxon>
        <taxon>Fungi</taxon>
        <taxon>Dikarya</taxon>
        <taxon>Ascomycota</taxon>
        <taxon>Pezizomycotina</taxon>
        <taxon>Dothideomycetes</taxon>
        <taxon>Dothideomycetes incertae sedis</taxon>
        <taxon>Coniosporium</taxon>
    </lineage>
</organism>